<reference evidence="1 2" key="1">
    <citation type="submission" date="2018-08" db="EMBL/GenBank/DDBJ databases">
        <title>Recombination of ecologically and evolutionarily significant loci maintains genetic cohesion in the Pseudomonas syringae species complex.</title>
        <authorList>
            <person name="Dillon M."/>
            <person name="Thakur S."/>
            <person name="Almeida R.N.D."/>
            <person name="Weir B.S."/>
            <person name="Guttman D.S."/>
        </authorList>
    </citation>
    <scope>NUCLEOTIDE SEQUENCE [LARGE SCALE GENOMIC DNA]</scope>
    <source>
        <strain evidence="1 2">ICMP 3706</strain>
    </source>
</reference>
<accession>A0A3M4A6U0</accession>
<name>A0A3M4A6U0_9PSED</name>
<dbReference type="EMBL" id="RBQE01000405">
    <property type="protein sequence ID" value="RMP01984.1"/>
    <property type="molecule type" value="Genomic_DNA"/>
</dbReference>
<dbReference type="Proteomes" id="UP000281604">
    <property type="component" value="Unassembled WGS sequence"/>
</dbReference>
<comment type="caution">
    <text evidence="1">The sequence shown here is derived from an EMBL/GenBank/DDBJ whole genome shotgun (WGS) entry which is preliminary data.</text>
</comment>
<gene>
    <name evidence="1" type="ORF">ALQ30_200071</name>
</gene>
<protein>
    <submittedName>
        <fullName evidence="1">Uncharacterized protein</fullName>
    </submittedName>
</protein>
<dbReference type="AlphaFoldDB" id="A0A3M4A6U0"/>
<sequence length="51" mass="5661">MPPRKPSTVFDGDRLGAIFRLPNNLPHTYCSTSEICTTITSQAISNRLRPS</sequence>
<proteinExistence type="predicted"/>
<evidence type="ECO:0000313" key="2">
    <source>
        <dbReference type="Proteomes" id="UP000281604"/>
    </source>
</evidence>
<organism evidence="1 2">
    <name type="scientific">Pseudomonas syringae pv. persicae</name>
    <dbReference type="NCBI Taxonomy" id="237306"/>
    <lineage>
        <taxon>Bacteria</taxon>
        <taxon>Pseudomonadati</taxon>
        <taxon>Pseudomonadota</taxon>
        <taxon>Gammaproteobacteria</taxon>
        <taxon>Pseudomonadales</taxon>
        <taxon>Pseudomonadaceae</taxon>
        <taxon>Pseudomonas</taxon>
    </lineage>
</organism>
<evidence type="ECO:0000313" key="1">
    <source>
        <dbReference type="EMBL" id="RMP01984.1"/>
    </source>
</evidence>